<feature type="binding site" evidence="9">
    <location>
        <position position="167"/>
    </location>
    <ligand>
        <name>ATP</name>
        <dbReference type="ChEBI" id="CHEBI:30616"/>
    </ligand>
</feature>
<keyword evidence="4 9" id="KW-0378">Hydrolase</keyword>
<keyword evidence="2 9" id="KW-0547">Nucleotide-binding</keyword>
<evidence type="ECO:0000256" key="3">
    <source>
        <dbReference type="ARBA" id="ARBA00022763"/>
    </source>
</evidence>
<dbReference type="InterPro" id="IPR008823">
    <property type="entry name" value="RuvB_wg_C"/>
</dbReference>
<dbReference type="GO" id="GO:0009378">
    <property type="term" value="F:four-way junction helicase activity"/>
    <property type="evidence" value="ECO:0007669"/>
    <property type="project" value="InterPro"/>
</dbReference>
<keyword evidence="10" id="KW-0347">Helicase</keyword>
<gene>
    <name evidence="9 10" type="primary">ruvB</name>
    <name evidence="10" type="ORF">MCFN_01320</name>
</gene>
<dbReference type="InterPro" id="IPR027417">
    <property type="entry name" value="P-loop_NTPase"/>
</dbReference>
<comment type="catalytic activity">
    <reaction evidence="9">
        <text>ATP + H2O = ADP + phosphate + H(+)</text>
        <dbReference type="Rhea" id="RHEA:13065"/>
        <dbReference type="ChEBI" id="CHEBI:15377"/>
        <dbReference type="ChEBI" id="CHEBI:15378"/>
        <dbReference type="ChEBI" id="CHEBI:30616"/>
        <dbReference type="ChEBI" id="CHEBI:43474"/>
        <dbReference type="ChEBI" id="CHEBI:456216"/>
    </reaction>
</comment>
<keyword evidence="11" id="KW-1185">Reference proteome</keyword>
<organism evidence="10 11">
    <name type="scientific">Mycoplasmopsis californica</name>
    <dbReference type="NCBI Taxonomy" id="2113"/>
    <lineage>
        <taxon>Bacteria</taxon>
        <taxon>Bacillati</taxon>
        <taxon>Mycoplasmatota</taxon>
        <taxon>Mycoplasmoidales</taxon>
        <taxon>Metamycoplasmataceae</taxon>
        <taxon>Mycoplasmopsis</taxon>
    </lineage>
</organism>
<dbReference type="InterPro" id="IPR008824">
    <property type="entry name" value="RuvB-like_N"/>
</dbReference>
<dbReference type="Gene3D" id="3.40.50.300">
    <property type="entry name" value="P-loop containing nucleotide triphosphate hydrolases"/>
    <property type="match status" value="1"/>
</dbReference>
<dbReference type="SUPFAM" id="SSF52540">
    <property type="entry name" value="P-loop containing nucleoside triphosphate hydrolases"/>
    <property type="match status" value="1"/>
</dbReference>
<dbReference type="Gene3D" id="1.10.10.10">
    <property type="entry name" value="Winged helix-like DNA-binding domain superfamily/Winged helix DNA-binding domain"/>
    <property type="match status" value="1"/>
</dbReference>
<evidence type="ECO:0000256" key="5">
    <source>
        <dbReference type="ARBA" id="ARBA00022840"/>
    </source>
</evidence>
<dbReference type="GO" id="GO:0006281">
    <property type="term" value="P:DNA repair"/>
    <property type="evidence" value="ECO:0007669"/>
    <property type="project" value="UniProtKB-UniRule"/>
</dbReference>
<feature type="binding site" evidence="9">
    <location>
        <begin position="114"/>
        <end position="116"/>
    </location>
    <ligand>
        <name>ATP</name>
        <dbReference type="ChEBI" id="CHEBI:30616"/>
    </ligand>
</feature>
<comment type="similarity">
    <text evidence="9">Belongs to the RuvB family.</text>
</comment>
<dbReference type="Proteomes" id="UP000027088">
    <property type="component" value="Chromosome"/>
</dbReference>
<evidence type="ECO:0000256" key="7">
    <source>
        <dbReference type="ARBA" id="ARBA00023172"/>
    </source>
</evidence>
<dbReference type="CDD" id="cd00009">
    <property type="entry name" value="AAA"/>
    <property type="match status" value="1"/>
</dbReference>
<feature type="binding site" evidence="9">
    <location>
        <position position="7"/>
    </location>
    <ligand>
        <name>ATP</name>
        <dbReference type="ChEBI" id="CHEBI:30616"/>
    </ligand>
</feature>
<dbReference type="Gene3D" id="1.10.8.60">
    <property type="match status" value="1"/>
</dbReference>
<feature type="binding site" evidence="9">
    <location>
        <position position="52"/>
    </location>
    <ligand>
        <name>ATP</name>
        <dbReference type="ChEBI" id="CHEBI:30616"/>
    </ligand>
</feature>
<feature type="binding site" evidence="9">
    <location>
        <position position="296"/>
    </location>
    <ligand>
        <name>DNA</name>
        <dbReference type="ChEBI" id="CHEBI:16991"/>
    </ligand>
</feature>
<keyword evidence="1 9" id="KW-0963">Cytoplasm</keyword>
<dbReference type="InterPro" id="IPR036388">
    <property type="entry name" value="WH-like_DNA-bd_sf"/>
</dbReference>
<evidence type="ECO:0000256" key="4">
    <source>
        <dbReference type="ARBA" id="ARBA00022801"/>
    </source>
</evidence>
<dbReference type="GO" id="GO:0006310">
    <property type="term" value="P:DNA recombination"/>
    <property type="evidence" value="ECO:0007669"/>
    <property type="project" value="UniProtKB-UniRule"/>
</dbReference>
<dbReference type="PANTHER" id="PTHR42848:SF1">
    <property type="entry name" value="HOLLIDAY JUNCTION BRANCH MIGRATION COMPLEX SUBUNIT RUVB"/>
    <property type="match status" value="1"/>
</dbReference>
<comment type="function">
    <text evidence="9">The RuvA-RuvB-RuvC complex processes Holliday junction (HJ) DNA during genetic recombination and DNA repair, while the RuvA-RuvB complex plays an important role in the rescue of blocked DNA replication forks via replication fork reversal (RFR). RuvA specifically binds to HJ cruciform DNA, conferring on it an open structure. The RuvB hexamer acts as an ATP-dependent pump, pulling dsDNA into and through the RuvAB complex. RuvB forms 2 homohexamers on either side of HJ DNA bound by 1 or 2 RuvA tetramers; 4 subunits per hexamer contact DNA at a time. Coordinated motions by a converter formed by DNA-disengaged RuvB subunits stimulates ATP hydrolysis and nucleotide exchange. Immobilization of the converter enables RuvB to convert the ATP-contained energy into a lever motion, pulling 2 nucleotides of DNA out of the RuvA tetramer per ATP hydrolyzed, thus driving DNA branch migration. The RuvB motors rotate together with the DNA substrate, which together with the progressing nucleotide cycle form the mechanistic basis for DNA recombination by continuous HJ branch migration. Branch migration allows RuvC to scan DNA until it finds its consensus sequence, where it cleaves and resolves cruciform DNA.</text>
</comment>
<comment type="subunit">
    <text evidence="9">Homohexamer. Forms an RuvA(8)-RuvB(12)-Holliday junction (HJ) complex. HJ DNA is sandwiched between 2 RuvA tetramers; dsDNA enters through RuvA and exits via RuvB. An RuvB hexamer assembles on each DNA strand where it exits the tetramer. Each RuvB hexamer is contacted by two RuvA subunits (via domain III) on 2 adjacent RuvB subunits; this complex drives branch migration. In the full resolvosome a probable DNA-RuvA(4)-RuvB(12)-RuvC(2) complex forms which resolves the HJ.</text>
</comment>
<evidence type="ECO:0000313" key="10">
    <source>
        <dbReference type="EMBL" id="AIA29410.1"/>
    </source>
</evidence>
<dbReference type="eggNOG" id="COG2255">
    <property type="taxonomic scope" value="Bacteria"/>
</dbReference>
<sequence length="323" mass="36895">MKIQILRPNNFNEFVGQPKLKTTLQTMISGAKHRNEPLDHILFYGPPGTGKTSLATILGNELDVKVHYLQGALLEKKADILSVFTQINTGDIVFIDEIHSINKNVEELLYSAMEDYKIDIIIGPEGNTKVMRMALKPFTLIGATTKVNLLSQPLRDRFGFQGRLNPYTEEDIVEIIMRAKSNLNIIGQKEVWGLVAKYSKATPRVAIHLIKRIFDFSINKNETIISKDTVLETFKHLELFELGLNREHLEYLRVLCDTFGDKAASLDSLSGILNYQKENIIYEIEPLLLYFKLVEKSPRGRKITSRGINYLLENYRHTQQVSD</sequence>
<keyword evidence="5 9" id="KW-0067">ATP-binding</keyword>
<name>A0A059XQU3_9BACT</name>
<reference evidence="10 11" key="1">
    <citation type="journal article" date="2014" name="Genome Announc.">
        <title>Complete Genome Sequence of the Bovine Mastitis Pathogen Mycoplasma californicum Strain ST-6T (ATCC 33461T).</title>
        <authorList>
            <person name="Calcutt M.J."/>
            <person name="Foecking M.F."/>
            <person name="Fox L.K."/>
        </authorList>
    </citation>
    <scope>NUCLEOTIDE SEQUENCE [LARGE SCALE GENOMIC DNA]</scope>
    <source>
        <strain evidence="10 11">ST-6</strain>
    </source>
</reference>
<feature type="binding site" evidence="9">
    <location>
        <position position="48"/>
    </location>
    <ligand>
        <name>ATP</name>
        <dbReference type="ChEBI" id="CHEBI:30616"/>
    </ligand>
</feature>
<dbReference type="InterPro" id="IPR003593">
    <property type="entry name" value="AAA+_ATPase"/>
</dbReference>
<feature type="region of interest" description="Head domain (RuvB-H)" evidence="9">
    <location>
        <begin position="241"/>
        <end position="323"/>
    </location>
</feature>
<comment type="domain">
    <text evidence="9">Has 3 domains, the large (RuvB-L) and small ATPase (RuvB-S) domains and the C-terminal head (RuvB-H) domain. The head domain binds DNA, while the ATPase domains jointly bind ATP, ADP or are empty depending on the state of the subunit in the translocation cycle. During a single DNA translocation step the structure of each domain remains the same, but their relative positions change.</text>
</comment>
<dbReference type="OrthoDB" id="9804478at2"/>
<evidence type="ECO:0000256" key="9">
    <source>
        <dbReference type="HAMAP-Rule" id="MF_00016"/>
    </source>
</evidence>
<dbReference type="NCBIfam" id="TIGR00635">
    <property type="entry name" value="ruvB"/>
    <property type="match status" value="1"/>
</dbReference>
<evidence type="ECO:0000256" key="6">
    <source>
        <dbReference type="ARBA" id="ARBA00023125"/>
    </source>
</evidence>
<feature type="binding site" evidence="9">
    <location>
        <position position="157"/>
    </location>
    <ligand>
        <name>ATP</name>
        <dbReference type="ChEBI" id="CHEBI:30616"/>
    </ligand>
</feature>
<dbReference type="Pfam" id="PF05491">
    <property type="entry name" value="WHD_RuvB"/>
    <property type="match status" value="1"/>
</dbReference>
<feature type="binding site" evidence="9">
    <location>
        <position position="53"/>
    </location>
    <ligand>
        <name>ATP</name>
        <dbReference type="ChEBI" id="CHEBI:30616"/>
    </ligand>
</feature>
<dbReference type="GO" id="GO:0005524">
    <property type="term" value="F:ATP binding"/>
    <property type="evidence" value="ECO:0007669"/>
    <property type="project" value="UniProtKB-UniRule"/>
</dbReference>
<evidence type="ECO:0000313" key="11">
    <source>
        <dbReference type="Proteomes" id="UP000027088"/>
    </source>
</evidence>
<dbReference type="KEGG" id="mcr:MCFN_01320"/>
<dbReference type="GO" id="GO:0005737">
    <property type="term" value="C:cytoplasm"/>
    <property type="evidence" value="ECO:0007669"/>
    <property type="project" value="UniProtKB-SubCell"/>
</dbReference>
<evidence type="ECO:0000256" key="1">
    <source>
        <dbReference type="ARBA" id="ARBA00022490"/>
    </source>
</evidence>
<dbReference type="SMART" id="SM00382">
    <property type="entry name" value="AAA"/>
    <property type="match status" value="1"/>
</dbReference>
<comment type="caution">
    <text evidence="9">Lacks conserved residue(s) required for the propagation of feature annotation.</text>
</comment>
<feature type="binding site" evidence="9">
    <location>
        <position position="204"/>
    </location>
    <ligand>
        <name>ATP</name>
        <dbReference type="ChEBI" id="CHEBI:30616"/>
    </ligand>
</feature>
<dbReference type="RefSeq" id="WP_038561425.1">
    <property type="nucleotide sequence ID" value="NZ_AP018940.1"/>
</dbReference>
<dbReference type="SUPFAM" id="SSF46785">
    <property type="entry name" value="Winged helix' DNA-binding domain"/>
    <property type="match status" value="1"/>
</dbReference>
<evidence type="ECO:0000256" key="8">
    <source>
        <dbReference type="ARBA" id="ARBA00023204"/>
    </source>
</evidence>
<feature type="binding site" evidence="9">
    <location>
        <position position="6"/>
    </location>
    <ligand>
        <name>ATP</name>
        <dbReference type="ChEBI" id="CHEBI:30616"/>
    </ligand>
</feature>
<keyword evidence="6 9" id="KW-0238">DNA-binding</keyword>
<feature type="binding site" evidence="9">
    <location>
        <position position="52"/>
    </location>
    <ligand>
        <name>Mg(2+)</name>
        <dbReference type="ChEBI" id="CHEBI:18420"/>
    </ligand>
</feature>
<dbReference type="GO" id="GO:0000400">
    <property type="term" value="F:four-way junction DNA binding"/>
    <property type="evidence" value="ECO:0007669"/>
    <property type="project" value="UniProtKB-UniRule"/>
</dbReference>
<dbReference type="GO" id="GO:0048476">
    <property type="term" value="C:Holliday junction resolvase complex"/>
    <property type="evidence" value="ECO:0007669"/>
    <property type="project" value="UniProtKB-UniRule"/>
</dbReference>
<accession>A0A059XQU3</accession>
<keyword evidence="7 9" id="KW-0233">DNA recombination</keyword>
<dbReference type="NCBIfam" id="NF000868">
    <property type="entry name" value="PRK00080.1"/>
    <property type="match status" value="1"/>
</dbReference>
<dbReference type="InterPro" id="IPR041445">
    <property type="entry name" value="AAA_lid_4"/>
</dbReference>
<dbReference type="InterPro" id="IPR004605">
    <property type="entry name" value="DNA_helicase_Holl-junc_RuvB"/>
</dbReference>
<protein>
    <recommendedName>
        <fullName evidence="9">Holliday junction branch migration complex subunit RuvB</fullName>
        <ecNumber evidence="9">3.6.4.-</ecNumber>
    </recommendedName>
</protein>
<evidence type="ECO:0000256" key="2">
    <source>
        <dbReference type="ARBA" id="ARBA00022741"/>
    </source>
</evidence>
<dbReference type="HAMAP" id="MF_00016">
    <property type="entry name" value="DNA_HJ_migration_RuvB"/>
    <property type="match status" value="1"/>
</dbReference>
<feature type="binding site" evidence="9">
    <location>
        <position position="301"/>
    </location>
    <ligand>
        <name>DNA</name>
        <dbReference type="ChEBI" id="CHEBI:16991"/>
    </ligand>
</feature>
<feature type="binding site" evidence="9">
    <location>
        <position position="51"/>
    </location>
    <ligand>
        <name>ATP</name>
        <dbReference type="ChEBI" id="CHEBI:30616"/>
    </ligand>
</feature>
<dbReference type="GO" id="GO:0016787">
    <property type="term" value="F:hydrolase activity"/>
    <property type="evidence" value="ECO:0007669"/>
    <property type="project" value="UniProtKB-KW"/>
</dbReference>
<dbReference type="PANTHER" id="PTHR42848">
    <property type="match status" value="1"/>
</dbReference>
<feature type="region of interest" description="Small ATPAse domain (RuvB-S)" evidence="9">
    <location>
        <begin position="168"/>
        <end position="238"/>
    </location>
</feature>
<dbReference type="Pfam" id="PF05496">
    <property type="entry name" value="RuvB_N"/>
    <property type="match status" value="1"/>
</dbReference>
<dbReference type="InterPro" id="IPR036390">
    <property type="entry name" value="WH_DNA-bd_sf"/>
</dbReference>
<dbReference type="EMBL" id="CP007521">
    <property type="protein sequence ID" value="AIA29410.1"/>
    <property type="molecule type" value="Genomic_DNA"/>
</dbReference>
<comment type="subcellular location">
    <subcellularLocation>
        <location evidence="9">Cytoplasm</location>
    </subcellularLocation>
</comment>
<proteinExistence type="inferred from homology"/>
<dbReference type="AlphaFoldDB" id="A0A059XQU3"/>
<keyword evidence="3 9" id="KW-0227">DNA damage</keyword>
<dbReference type="EC" id="3.6.4.-" evidence="9"/>
<dbReference type="Pfam" id="PF17864">
    <property type="entry name" value="AAA_lid_4"/>
    <property type="match status" value="1"/>
</dbReference>
<keyword evidence="8 9" id="KW-0234">DNA repair</keyword>